<keyword evidence="3" id="KW-1185">Reference proteome</keyword>
<evidence type="ECO:0000313" key="2">
    <source>
        <dbReference type="EMBL" id="KAF9522878.1"/>
    </source>
</evidence>
<dbReference type="AlphaFoldDB" id="A0A9P6E5E1"/>
<feature type="domain" description="G" evidence="1">
    <location>
        <begin position="20"/>
        <end position="145"/>
    </location>
</feature>
<dbReference type="Proteomes" id="UP000807306">
    <property type="component" value="Unassembled WGS sequence"/>
</dbReference>
<dbReference type="InterPro" id="IPR027417">
    <property type="entry name" value="P-loop_NTPase"/>
</dbReference>
<evidence type="ECO:0000259" key="1">
    <source>
        <dbReference type="Pfam" id="PF01926"/>
    </source>
</evidence>
<dbReference type="CDD" id="cd00882">
    <property type="entry name" value="Ras_like_GTPase"/>
    <property type="match status" value="1"/>
</dbReference>
<evidence type="ECO:0000313" key="3">
    <source>
        <dbReference type="Proteomes" id="UP000807306"/>
    </source>
</evidence>
<dbReference type="SUPFAM" id="SSF52540">
    <property type="entry name" value="P-loop containing nucleoside triphosphate hydrolases"/>
    <property type="match status" value="1"/>
</dbReference>
<reference evidence="2" key="1">
    <citation type="submission" date="2020-11" db="EMBL/GenBank/DDBJ databases">
        <authorList>
            <consortium name="DOE Joint Genome Institute"/>
            <person name="Ahrendt S."/>
            <person name="Riley R."/>
            <person name="Andreopoulos W."/>
            <person name="Labutti K."/>
            <person name="Pangilinan J."/>
            <person name="Ruiz-Duenas F.J."/>
            <person name="Barrasa J.M."/>
            <person name="Sanchez-Garcia M."/>
            <person name="Camarero S."/>
            <person name="Miyauchi S."/>
            <person name="Serrano A."/>
            <person name="Linde D."/>
            <person name="Babiker R."/>
            <person name="Drula E."/>
            <person name="Ayuso-Fernandez I."/>
            <person name="Pacheco R."/>
            <person name="Padilla G."/>
            <person name="Ferreira P."/>
            <person name="Barriuso J."/>
            <person name="Kellner H."/>
            <person name="Castanera R."/>
            <person name="Alfaro M."/>
            <person name="Ramirez L."/>
            <person name="Pisabarro A.G."/>
            <person name="Kuo A."/>
            <person name="Tritt A."/>
            <person name="Lipzen A."/>
            <person name="He G."/>
            <person name="Yan M."/>
            <person name="Ng V."/>
            <person name="Cullen D."/>
            <person name="Martin F."/>
            <person name="Rosso M.-N."/>
            <person name="Henrissat B."/>
            <person name="Hibbett D."/>
            <person name="Martinez A.T."/>
            <person name="Grigoriev I.V."/>
        </authorList>
    </citation>
    <scope>NUCLEOTIDE SEQUENCE</scope>
    <source>
        <strain evidence="2">CBS 506.95</strain>
    </source>
</reference>
<comment type="caution">
    <text evidence="2">The sequence shown here is derived from an EMBL/GenBank/DDBJ whole genome shotgun (WGS) entry which is preliminary data.</text>
</comment>
<dbReference type="InterPro" id="IPR006073">
    <property type="entry name" value="GTP-bd"/>
</dbReference>
<proteinExistence type="predicted"/>
<dbReference type="OrthoDB" id="391988at2759"/>
<name>A0A9P6E5E1_9AGAR</name>
<protein>
    <recommendedName>
        <fullName evidence="1">G domain-containing protein</fullName>
    </recommendedName>
</protein>
<gene>
    <name evidence="2" type="ORF">CPB83DRAFT_911057</name>
</gene>
<dbReference type="GO" id="GO:0005525">
    <property type="term" value="F:GTP binding"/>
    <property type="evidence" value="ECO:0007669"/>
    <property type="project" value="InterPro"/>
</dbReference>
<sequence>MSSLLGHDIVAEKSQPTKDIILFGSTGSGKSSVINMLIGPHTAKVDNGANGCTFNSSAYPLSLGGIEFTIHDTAGLNEGWNGTVPNSHAMAQLYELLRRCKDGISLLIYCVRAGRMGPYTEALKQNWAFFYEILCKKQVPIILLVTNVESDEGSWLDREDTAQLFRDCAIFPNGAACITPIVGPQRYYQDLFNKSKVVTEKLILQHYGWPWSLRSAVWAASIYHETLEADCWTTLTGRNWGKSKVKDEFHLAMEELRIDRKEIAAFEEEIQKVENAISNGESPVSPMVKTGKGRGWAFPRLLPISSKTIMRQPQLLFAAAMSLRAASSFNIVLFGDSSKGLIQQQLETSLSTKLDAKFKIVDTTQLDLDDDGYLSMSSVRKFYQDLKKAESISLLVHCVWVVDKSPDLDTNQVPTLEKAEVCQYQWNICYKIMCKQKVPIVLIPVAINQYGKFGGEQWWATPTISSLLRQKRMHPHGVGYFDPKDKDTWTSIAALIRRRYGNPWRFEKTRWIFERVDEKDDWRKVLPLGGLLSLERECGFPKEHALQLATELNWDDKP</sequence>
<dbReference type="EMBL" id="MU157931">
    <property type="protein sequence ID" value="KAF9522878.1"/>
    <property type="molecule type" value="Genomic_DNA"/>
</dbReference>
<accession>A0A9P6E5E1</accession>
<dbReference type="Gene3D" id="3.40.50.300">
    <property type="entry name" value="P-loop containing nucleotide triphosphate hydrolases"/>
    <property type="match status" value="1"/>
</dbReference>
<dbReference type="Pfam" id="PF01926">
    <property type="entry name" value="MMR_HSR1"/>
    <property type="match status" value="1"/>
</dbReference>
<organism evidence="2 3">
    <name type="scientific">Crepidotus variabilis</name>
    <dbReference type="NCBI Taxonomy" id="179855"/>
    <lineage>
        <taxon>Eukaryota</taxon>
        <taxon>Fungi</taxon>
        <taxon>Dikarya</taxon>
        <taxon>Basidiomycota</taxon>
        <taxon>Agaricomycotina</taxon>
        <taxon>Agaricomycetes</taxon>
        <taxon>Agaricomycetidae</taxon>
        <taxon>Agaricales</taxon>
        <taxon>Agaricineae</taxon>
        <taxon>Crepidotaceae</taxon>
        <taxon>Crepidotus</taxon>
    </lineage>
</organism>